<reference evidence="1 2" key="1">
    <citation type="journal article" date="2014" name="Genome Announc.">
        <title>Whole-Genome Sequence of Streptococcus suis Serotype 4 Reference Strain 6407.</title>
        <authorList>
            <person name="Wang K."/>
            <person name="Chen J."/>
            <person name="Yao H."/>
            <person name="Lu C."/>
        </authorList>
    </citation>
    <scope>NUCLEOTIDE SEQUENCE [LARGE SCALE GENOMIC DNA]</scope>
    <source>
        <strain evidence="1">6407</strain>
    </source>
</reference>
<organism evidence="1 2">
    <name type="scientific">Streptococcus suis 6407</name>
    <dbReference type="NCBI Taxonomy" id="1214179"/>
    <lineage>
        <taxon>Bacteria</taxon>
        <taxon>Bacillati</taxon>
        <taxon>Bacillota</taxon>
        <taxon>Bacilli</taxon>
        <taxon>Lactobacillales</taxon>
        <taxon>Streptococcaceae</taxon>
        <taxon>Streptococcus</taxon>
    </lineage>
</organism>
<proteinExistence type="predicted"/>
<dbReference type="PATRIC" id="fig|1214179.4.peg.820"/>
<evidence type="ECO:0000313" key="1">
    <source>
        <dbReference type="EMBL" id="AIG43297.1"/>
    </source>
</evidence>
<name>A0A075SD55_STRSU</name>
<dbReference type="EMBL" id="CP008921">
    <property type="protein sequence ID" value="AIG43297.1"/>
    <property type="molecule type" value="Genomic_DNA"/>
</dbReference>
<dbReference type="HOGENOM" id="CLU_2182535_0_0_9"/>
<dbReference type="AlphaFoldDB" id="A0A075SD55"/>
<sequence>MNKLEEVRKYFIENPQSSMIDCARETGLDYDTVKTYVWRDTNRGVLSKDSDGRISYAYEFPEKATDTPAKQIAWAMVEILQDRAKSAIDDEMLLRFSKEIRLYIPELK</sequence>
<gene>
    <name evidence="1" type="ORF">ID09_04295</name>
</gene>
<protein>
    <submittedName>
        <fullName evidence="1">Uncharacterized protein</fullName>
    </submittedName>
</protein>
<evidence type="ECO:0000313" key="2">
    <source>
        <dbReference type="Proteomes" id="UP000028185"/>
    </source>
</evidence>
<dbReference type="Proteomes" id="UP000028185">
    <property type="component" value="Chromosome"/>
</dbReference>
<accession>A0A075SD55</accession>
<dbReference type="RefSeq" id="WP_024390775.1">
    <property type="nucleotide sequence ID" value="NZ_ALLE01000039.1"/>
</dbReference>